<evidence type="ECO:0000313" key="6">
    <source>
        <dbReference type="EMBL" id="MFK3576331.1"/>
    </source>
</evidence>
<evidence type="ECO:0000256" key="4">
    <source>
        <dbReference type="ARBA" id="ARBA00023163"/>
    </source>
</evidence>
<keyword evidence="7" id="KW-1185">Reference proteome</keyword>
<dbReference type="PANTHER" id="PTHR30346">
    <property type="entry name" value="TRANSCRIPTIONAL DUAL REGULATOR HCAR-RELATED"/>
    <property type="match status" value="1"/>
</dbReference>
<gene>
    <name evidence="6" type="ORF">OCH74_05605</name>
</gene>
<evidence type="ECO:0000256" key="1">
    <source>
        <dbReference type="ARBA" id="ARBA00009437"/>
    </source>
</evidence>
<dbReference type="SUPFAM" id="SSF53850">
    <property type="entry name" value="Periplasmic binding protein-like II"/>
    <property type="match status" value="1"/>
</dbReference>
<organism evidence="6 7">
    <name type="scientific">Bifidobacterium thermacidophilum</name>
    <dbReference type="NCBI Taxonomy" id="246618"/>
    <lineage>
        <taxon>Bacteria</taxon>
        <taxon>Bacillati</taxon>
        <taxon>Actinomycetota</taxon>
        <taxon>Actinomycetes</taxon>
        <taxon>Bifidobacteriales</taxon>
        <taxon>Bifidobacteriaceae</taxon>
        <taxon>Bifidobacterium</taxon>
    </lineage>
</organism>
<sequence>MLNVWRLQLLVQFEVLGTMQKVADVMHVSKSTVSQQLNLLEHESGVTLFERVGRQVRLTIAGYELCRKVRPVLGQLESIGNSLGEADAKVVGTVRIAAFSSAMSSFVLPALRRLKDPYPQLGSTVLELEPNLSLPLLDSRQIDIAIVAYLGRGDNLQRLDRAVTPLGTDGMQILVGRDDPLAQHETIRIEDLADATWAMEQDNAYLPSYMKSLCKAAGFTPKVGGIFTSYSAMQEAVRQGMMICALPTLAIASDLDDTIAVRPLAPGHIRRIFMITRNSQRNVKTIQVAGKAIIDEAKRKLASSSNLSPVSDTKQP</sequence>
<dbReference type="Pfam" id="PF00126">
    <property type="entry name" value="HTH_1"/>
    <property type="match status" value="1"/>
</dbReference>
<dbReference type="InterPro" id="IPR000847">
    <property type="entry name" value="LysR_HTH_N"/>
</dbReference>
<proteinExistence type="inferred from homology"/>
<dbReference type="InterPro" id="IPR036390">
    <property type="entry name" value="WH_DNA-bd_sf"/>
</dbReference>
<keyword evidence="3" id="KW-0238">DNA-binding</keyword>
<dbReference type="InterPro" id="IPR005119">
    <property type="entry name" value="LysR_subst-bd"/>
</dbReference>
<feature type="domain" description="HTH lysR-type" evidence="5">
    <location>
        <begin position="7"/>
        <end position="59"/>
    </location>
</feature>
<dbReference type="Gene3D" id="1.10.10.10">
    <property type="entry name" value="Winged helix-like DNA-binding domain superfamily/Winged helix DNA-binding domain"/>
    <property type="match status" value="1"/>
</dbReference>
<keyword evidence="4" id="KW-0804">Transcription</keyword>
<dbReference type="PANTHER" id="PTHR30346:SF29">
    <property type="entry name" value="LYSR SUBSTRATE-BINDING"/>
    <property type="match status" value="1"/>
</dbReference>
<comment type="caution">
    <text evidence="6">The sequence shown here is derived from an EMBL/GenBank/DDBJ whole genome shotgun (WGS) entry which is preliminary data.</text>
</comment>
<dbReference type="PROSITE" id="PS50931">
    <property type="entry name" value="HTH_LYSR"/>
    <property type="match status" value="1"/>
</dbReference>
<name>A0ABW8KRX3_9BIFI</name>
<dbReference type="SUPFAM" id="SSF46785">
    <property type="entry name" value="Winged helix' DNA-binding domain"/>
    <property type="match status" value="1"/>
</dbReference>
<dbReference type="InterPro" id="IPR036388">
    <property type="entry name" value="WH-like_DNA-bd_sf"/>
</dbReference>
<dbReference type="Pfam" id="PF03466">
    <property type="entry name" value="LysR_substrate"/>
    <property type="match status" value="1"/>
</dbReference>
<evidence type="ECO:0000256" key="2">
    <source>
        <dbReference type="ARBA" id="ARBA00023015"/>
    </source>
</evidence>
<accession>A0ABW8KRX3</accession>
<evidence type="ECO:0000313" key="7">
    <source>
        <dbReference type="Proteomes" id="UP001620273"/>
    </source>
</evidence>
<dbReference type="Proteomes" id="UP001620273">
    <property type="component" value="Unassembled WGS sequence"/>
</dbReference>
<keyword evidence="2" id="KW-0805">Transcription regulation</keyword>
<reference evidence="6 7" key="1">
    <citation type="submission" date="2022-09" db="EMBL/GenBank/DDBJ databases">
        <title>Genome sequencing of four strains from tibetan pig.</title>
        <authorList>
            <person name="Feng J."/>
        </authorList>
    </citation>
    <scope>NUCLEOTIDE SEQUENCE [LARGE SCALE GENOMIC DNA]</scope>
    <source>
        <strain evidence="6 7">11-1-1</strain>
    </source>
</reference>
<dbReference type="RefSeq" id="WP_015449898.1">
    <property type="nucleotide sequence ID" value="NZ_JAOQBW010000003.1"/>
</dbReference>
<dbReference type="EMBL" id="JAOQBW010000003">
    <property type="protein sequence ID" value="MFK3576331.1"/>
    <property type="molecule type" value="Genomic_DNA"/>
</dbReference>
<dbReference type="Gene3D" id="3.40.190.10">
    <property type="entry name" value="Periplasmic binding protein-like II"/>
    <property type="match status" value="2"/>
</dbReference>
<evidence type="ECO:0000256" key="3">
    <source>
        <dbReference type="ARBA" id="ARBA00023125"/>
    </source>
</evidence>
<protein>
    <submittedName>
        <fullName evidence="6">LysR family transcriptional regulator</fullName>
    </submittedName>
</protein>
<comment type="similarity">
    <text evidence="1">Belongs to the LysR transcriptional regulatory family.</text>
</comment>
<evidence type="ECO:0000259" key="5">
    <source>
        <dbReference type="PROSITE" id="PS50931"/>
    </source>
</evidence>